<name>A0A914LF58_MELIC</name>
<dbReference type="GO" id="GO:0015031">
    <property type="term" value="P:protein transport"/>
    <property type="evidence" value="ECO:0007669"/>
    <property type="project" value="UniProtKB-KW"/>
</dbReference>
<dbReference type="PANTHER" id="PTHR12965:SF0">
    <property type="entry name" value="VACUOLAR PROTEIN SORTING-ASSOCIATED PROTEIN 54"/>
    <property type="match status" value="1"/>
</dbReference>
<keyword evidence="3" id="KW-0813">Transport</keyword>
<dbReference type="GO" id="GO:0005829">
    <property type="term" value="C:cytosol"/>
    <property type="evidence" value="ECO:0007669"/>
    <property type="project" value="GOC"/>
</dbReference>
<keyword evidence="4" id="KW-0653">Protein transport</keyword>
<evidence type="ECO:0000256" key="5">
    <source>
        <dbReference type="ARBA" id="ARBA00023034"/>
    </source>
</evidence>
<evidence type="ECO:0000256" key="1">
    <source>
        <dbReference type="ARBA" id="ARBA00004601"/>
    </source>
</evidence>
<reference evidence="8" key="1">
    <citation type="submission" date="2022-11" db="UniProtKB">
        <authorList>
            <consortium name="WormBaseParasite"/>
        </authorList>
    </citation>
    <scope>IDENTIFICATION</scope>
</reference>
<keyword evidence="5" id="KW-0333">Golgi apparatus</keyword>
<evidence type="ECO:0000256" key="3">
    <source>
        <dbReference type="ARBA" id="ARBA00022448"/>
    </source>
</evidence>
<dbReference type="GO" id="GO:0000938">
    <property type="term" value="C:GARP complex"/>
    <property type="evidence" value="ECO:0007669"/>
    <property type="project" value="InterPro"/>
</dbReference>
<keyword evidence="7" id="KW-1185">Reference proteome</keyword>
<dbReference type="Proteomes" id="UP000887563">
    <property type="component" value="Unplaced"/>
</dbReference>
<evidence type="ECO:0000256" key="2">
    <source>
        <dbReference type="ARBA" id="ARBA00009150"/>
    </source>
</evidence>
<keyword evidence="6" id="KW-0175">Coiled coil</keyword>
<evidence type="ECO:0000313" key="8">
    <source>
        <dbReference type="WBParaSite" id="Minc3s00474g12951"/>
    </source>
</evidence>
<accession>A0A914LF58</accession>
<comment type="similarity">
    <text evidence="2">Belongs to the VPS54 family.</text>
</comment>
<dbReference type="GO" id="GO:0019905">
    <property type="term" value="F:syntaxin binding"/>
    <property type="evidence" value="ECO:0007669"/>
    <property type="project" value="TreeGrafter"/>
</dbReference>
<dbReference type="GO" id="GO:0006896">
    <property type="term" value="P:Golgi to vacuole transport"/>
    <property type="evidence" value="ECO:0007669"/>
    <property type="project" value="TreeGrafter"/>
</dbReference>
<protein>
    <submittedName>
        <fullName evidence="8">Uncharacterized protein</fullName>
    </submittedName>
</protein>
<evidence type="ECO:0000256" key="4">
    <source>
        <dbReference type="ARBA" id="ARBA00022927"/>
    </source>
</evidence>
<proteinExistence type="inferred from homology"/>
<evidence type="ECO:0000313" key="7">
    <source>
        <dbReference type="Proteomes" id="UP000887563"/>
    </source>
</evidence>
<evidence type="ECO:0000256" key="6">
    <source>
        <dbReference type="ARBA" id="ARBA00023054"/>
    </source>
</evidence>
<sequence>MSLQSPTSLTPTTMSSSTCSNFTINRWVVLLVSLISYTQNLAAVLSDPKRTRSEVSAFFTRHWGEQFIPRKTIPPAQTIPSISLEHFRQYLATTAKKHKQYLKARRALRQKQTQQNGEEERISRDEVADVKFFFEIFRIF</sequence>
<dbReference type="WBParaSite" id="Minc3s00474g12951">
    <property type="protein sequence ID" value="Minc3s00474g12951"/>
    <property type="gene ID" value="Minc3s00474g12951"/>
</dbReference>
<organism evidence="7 8">
    <name type="scientific">Meloidogyne incognita</name>
    <name type="common">Southern root-knot nematode worm</name>
    <name type="synonym">Oxyuris incognita</name>
    <dbReference type="NCBI Taxonomy" id="6306"/>
    <lineage>
        <taxon>Eukaryota</taxon>
        <taxon>Metazoa</taxon>
        <taxon>Ecdysozoa</taxon>
        <taxon>Nematoda</taxon>
        <taxon>Chromadorea</taxon>
        <taxon>Rhabditida</taxon>
        <taxon>Tylenchina</taxon>
        <taxon>Tylenchomorpha</taxon>
        <taxon>Tylenchoidea</taxon>
        <taxon>Meloidogynidae</taxon>
        <taxon>Meloidogyninae</taxon>
        <taxon>Meloidogyne</taxon>
        <taxon>Meloidogyne incognita group</taxon>
    </lineage>
</organism>
<dbReference type="PANTHER" id="PTHR12965">
    <property type="entry name" value="VACUOLAR PROTEIN SORTING 54"/>
    <property type="match status" value="1"/>
</dbReference>
<dbReference type="InterPro" id="IPR039745">
    <property type="entry name" value="Vps54"/>
</dbReference>
<comment type="subcellular location">
    <subcellularLocation>
        <location evidence="1">Golgi apparatus</location>
        <location evidence="1">trans-Golgi network</location>
    </subcellularLocation>
</comment>
<dbReference type="GO" id="GO:0042147">
    <property type="term" value="P:retrograde transport, endosome to Golgi"/>
    <property type="evidence" value="ECO:0007669"/>
    <property type="project" value="InterPro"/>
</dbReference>
<dbReference type="AlphaFoldDB" id="A0A914LF58"/>